<reference evidence="2 3" key="1">
    <citation type="submission" date="2017-07" db="EMBL/GenBank/DDBJ databases">
        <title>Genome sequencing and assembly of Paenibacillus rigui.</title>
        <authorList>
            <person name="Mayilraj S."/>
        </authorList>
    </citation>
    <scope>NUCLEOTIDE SEQUENCE [LARGE SCALE GENOMIC DNA]</scope>
    <source>
        <strain evidence="2 3">JCM 16352</strain>
    </source>
</reference>
<dbReference type="InterPro" id="IPR035461">
    <property type="entry name" value="GmhA/DiaA"/>
</dbReference>
<dbReference type="PANTHER" id="PTHR30390:SF8">
    <property type="entry name" value="SUGAR ISOMERASE (SIS)"/>
    <property type="match status" value="1"/>
</dbReference>
<sequence length="215" mass="23313">MNVQEEGFLLTSFTAHYMNEMKKVLTQIDYSLAGEIVMKIAQTWQSGSKIFIFGNGGSASTASHFACDLSKMTIVEGLPRLKVIALTDNIPIMTAWANDVSYSDIFAQQLIPLVEKGDLVIGITGSGNSGNILKAFEAANAAGAITIALTGYKGGKVKALSQKCLVVPSDSMQVIEDVHSFLTHAFSLELRAMLLNYLPDQQLKLVGEMELTKIY</sequence>
<evidence type="ECO:0000313" key="3">
    <source>
        <dbReference type="Proteomes" id="UP000215509"/>
    </source>
</evidence>
<name>A0A229UKL7_9BACL</name>
<dbReference type="Gene3D" id="3.40.50.10490">
    <property type="entry name" value="Glucose-6-phosphate isomerase like protein, domain 1"/>
    <property type="match status" value="1"/>
</dbReference>
<evidence type="ECO:0000313" key="2">
    <source>
        <dbReference type="EMBL" id="OXM83911.1"/>
    </source>
</evidence>
<organism evidence="2 3">
    <name type="scientific">Paenibacillus rigui</name>
    <dbReference type="NCBI Taxonomy" id="554312"/>
    <lineage>
        <taxon>Bacteria</taxon>
        <taxon>Bacillati</taxon>
        <taxon>Bacillota</taxon>
        <taxon>Bacilli</taxon>
        <taxon>Bacillales</taxon>
        <taxon>Paenibacillaceae</taxon>
        <taxon>Paenibacillus</taxon>
    </lineage>
</organism>
<evidence type="ECO:0000259" key="1">
    <source>
        <dbReference type="PROSITE" id="PS51464"/>
    </source>
</evidence>
<protein>
    <submittedName>
        <fullName evidence="2">Phosphoheptose isomerase</fullName>
    </submittedName>
</protein>
<comment type="caution">
    <text evidence="2">The sequence shown here is derived from an EMBL/GenBank/DDBJ whole genome shotgun (WGS) entry which is preliminary data.</text>
</comment>
<dbReference type="SUPFAM" id="SSF53697">
    <property type="entry name" value="SIS domain"/>
    <property type="match status" value="1"/>
</dbReference>
<dbReference type="Proteomes" id="UP000215509">
    <property type="component" value="Unassembled WGS sequence"/>
</dbReference>
<dbReference type="GO" id="GO:0097367">
    <property type="term" value="F:carbohydrate derivative binding"/>
    <property type="evidence" value="ECO:0007669"/>
    <property type="project" value="InterPro"/>
</dbReference>
<dbReference type="EMBL" id="NMQW01000037">
    <property type="protein sequence ID" value="OXM83911.1"/>
    <property type="molecule type" value="Genomic_DNA"/>
</dbReference>
<dbReference type="CDD" id="cd05006">
    <property type="entry name" value="SIS_GmhA"/>
    <property type="match status" value="1"/>
</dbReference>
<dbReference type="PANTHER" id="PTHR30390">
    <property type="entry name" value="SEDOHEPTULOSE 7-PHOSPHATE ISOMERASE / DNAA INITIATOR-ASSOCIATING FACTOR FOR REPLICATION INITIATION"/>
    <property type="match status" value="1"/>
</dbReference>
<dbReference type="InterPro" id="IPR046348">
    <property type="entry name" value="SIS_dom_sf"/>
</dbReference>
<dbReference type="OrthoDB" id="9781311at2"/>
<gene>
    <name evidence="2" type="ORF">CF651_23690</name>
</gene>
<dbReference type="AlphaFoldDB" id="A0A229UKL7"/>
<keyword evidence="2" id="KW-0413">Isomerase</keyword>
<proteinExistence type="predicted"/>
<dbReference type="GO" id="GO:0016853">
    <property type="term" value="F:isomerase activity"/>
    <property type="evidence" value="ECO:0007669"/>
    <property type="project" value="UniProtKB-KW"/>
</dbReference>
<dbReference type="InterPro" id="IPR001347">
    <property type="entry name" value="SIS_dom"/>
</dbReference>
<dbReference type="PROSITE" id="PS51464">
    <property type="entry name" value="SIS"/>
    <property type="match status" value="1"/>
</dbReference>
<keyword evidence="3" id="KW-1185">Reference proteome</keyword>
<dbReference type="Pfam" id="PF13580">
    <property type="entry name" value="SIS_2"/>
    <property type="match status" value="1"/>
</dbReference>
<accession>A0A229UKL7</accession>
<feature type="domain" description="SIS" evidence="1">
    <location>
        <begin position="40"/>
        <end position="213"/>
    </location>
</feature>
<dbReference type="GO" id="GO:1901135">
    <property type="term" value="P:carbohydrate derivative metabolic process"/>
    <property type="evidence" value="ECO:0007669"/>
    <property type="project" value="InterPro"/>
</dbReference>
<dbReference type="InterPro" id="IPR050099">
    <property type="entry name" value="SIS_GmhA/DiaA_subfam"/>
</dbReference>